<keyword evidence="3" id="KW-1185">Reference proteome</keyword>
<feature type="non-terminal residue" evidence="2">
    <location>
        <position position="253"/>
    </location>
</feature>
<proteinExistence type="predicted"/>
<evidence type="ECO:0000259" key="1">
    <source>
        <dbReference type="Pfam" id="PF22946"/>
    </source>
</evidence>
<organism evidence="2 3">
    <name type="scientific">Aquarana catesbeiana</name>
    <name type="common">American bullfrog</name>
    <name type="synonym">Rana catesbeiana</name>
    <dbReference type="NCBI Taxonomy" id="8400"/>
    <lineage>
        <taxon>Eukaryota</taxon>
        <taxon>Metazoa</taxon>
        <taxon>Chordata</taxon>
        <taxon>Craniata</taxon>
        <taxon>Vertebrata</taxon>
        <taxon>Euteleostomi</taxon>
        <taxon>Amphibia</taxon>
        <taxon>Batrachia</taxon>
        <taxon>Anura</taxon>
        <taxon>Neobatrachia</taxon>
        <taxon>Ranoidea</taxon>
        <taxon>Ranidae</taxon>
        <taxon>Aquarana</taxon>
    </lineage>
</organism>
<dbReference type="GO" id="GO:0002177">
    <property type="term" value="C:manchette"/>
    <property type="evidence" value="ECO:0007669"/>
    <property type="project" value="TreeGrafter"/>
</dbReference>
<evidence type="ECO:0000313" key="2">
    <source>
        <dbReference type="EMBL" id="PIN97631.1"/>
    </source>
</evidence>
<dbReference type="OrthoDB" id="62528at2759"/>
<evidence type="ECO:0000313" key="3">
    <source>
        <dbReference type="Proteomes" id="UP000228934"/>
    </source>
</evidence>
<dbReference type="AlphaFoldDB" id="A0A2G9P2R3"/>
<dbReference type="GO" id="GO:0097225">
    <property type="term" value="C:sperm midpiece"/>
    <property type="evidence" value="ECO:0007669"/>
    <property type="project" value="TreeGrafter"/>
</dbReference>
<dbReference type="Proteomes" id="UP000228934">
    <property type="component" value="Unassembled WGS sequence"/>
</dbReference>
<sequence length="253" mass="30031">SPTLQRIKSNGSIGSGVVKIESNGDYVKKIQKRLEEDTMAREQREKRRRRVLIEQLVAHGAQEEAFREEQLINRLMKQSQQERRIAVQLMHNRHEKEIIRQNRIFREKQYQERREKEFQEALEREAALQHQAKLDAEEQMRKVQELHDQIAADRAQARYKKHFGICQEIVNQIVDLVTKTGEYRELTNRVIPNKVVREWKEIFISGLPLYEEASIDPLPSEPTPEQLVEMEKDNLLNDKDFEEYKVPMAVPKH</sequence>
<dbReference type="GO" id="GO:0007288">
    <property type="term" value="P:sperm axoneme assembly"/>
    <property type="evidence" value="ECO:0007669"/>
    <property type="project" value="TreeGrafter"/>
</dbReference>
<dbReference type="PANTHER" id="PTHR14919">
    <property type="entry name" value="KPL2-RELATED"/>
    <property type="match status" value="1"/>
</dbReference>
<feature type="domain" description="CPC1/SPEF2" evidence="1">
    <location>
        <begin position="75"/>
        <end position="208"/>
    </location>
</feature>
<dbReference type="EMBL" id="KV922967">
    <property type="protein sequence ID" value="PIN97631.1"/>
    <property type="molecule type" value="Genomic_DNA"/>
</dbReference>
<dbReference type="PANTHER" id="PTHR14919:SF0">
    <property type="entry name" value="SPERM FLAGELLAR PROTEIN 2"/>
    <property type="match status" value="1"/>
</dbReference>
<reference evidence="3" key="1">
    <citation type="journal article" date="2017" name="Nat. Commun.">
        <title>The North American bullfrog draft genome provides insight into hormonal regulation of long noncoding RNA.</title>
        <authorList>
            <person name="Hammond S.A."/>
            <person name="Warren R.L."/>
            <person name="Vandervalk B.P."/>
            <person name="Kucuk E."/>
            <person name="Khan H."/>
            <person name="Gibb E.A."/>
            <person name="Pandoh P."/>
            <person name="Kirk H."/>
            <person name="Zhao Y."/>
            <person name="Jones M."/>
            <person name="Mungall A.J."/>
            <person name="Coope R."/>
            <person name="Pleasance S."/>
            <person name="Moore R.A."/>
            <person name="Holt R.A."/>
            <person name="Round J.M."/>
            <person name="Ohora S."/>
            <person name="Walle B.V."/>
            <person name="Veldhoen N."/>
            <person name="Helbing C.C."/>
            <person name="Birol I."/>
        </authorList>
    </citation>
    <scope>NUCLEOTIDE SEQUENCE [LARGE SCALE GENOMIC DNA]</scope>
</reference>
<name>A0A2G9P2R3_AQUCT</name>
<dbReference type="InterPro" id="IPR052634">
    <property type="entry name" value="Sperm_flagellar-bone_growth"/>
</dbReference>
<accession>A0A2G9P2R3</accession>
<dbReference type="InterPro" id="IPR054517">
    <property type="entry name" value="SPEF2_D5"/>
</dbReference>
<protein>
    <recommendedName>
        <fullName evidence="1">CPC1/SPEF2 domain-containing protein</fullName>
    </recommendedName>
</protein>
<feature type="non-terminal residue" evidence="2">
    <location>
        <position position="1"/>
    </location>
</feature>
<dbReference type="Pfam" id="PF22946">
    <property type="entry name" value="SPEF2_D5"/>
    <property type="match status" value="1"/>
</dbReference>
<gene>
    <name evidence="2" type="ORF">AB205_0016810</name>
</gene>